<evidence type="ECO:0000313" key="6">
    <source>
        <dbReference type="EMBL" id="SMF91799.1"/>
    </source>
</evidence>
<dbReference type="PANTHER" id="PTHR43424:SF1">
    <property type="entry name" value="LOCUS PUTATIVE PROTEIN 1-RELATED"/>
    <property type="match status" value="1"/>
</dbReference>
<dbReference type="AlphaFoldDB" id="A0A1X7HRT4"/>
<dbReference type="OrthoDB" id="9800982at2"/>
<evidence type="ECO:0000313" key="7">
    <source>
        <dbReference type="Proteomes" id="UP000192936"/>
    </source>
</evidence>
<feature type="transmembrane region" description="Helical" evidence="5">
    <location>
        <begin position="264"/>
        <end position="281"/>
    </location>
</feature>
<dbReference type="InterPro" id="IPR052556">
    <property type="entry name" value="PolySynth_Transporter"/>
</dbReference>
<feature type="transmembrane region" description="Helical" evidence="5">
    <location>
        <begin position="45"/>
        <end position="67"/>
    </location>
</feature>
<feature type="transmembrane region" description="Helical" evidence="5">
    <location>
        <begin position="88"/>
        <end position="108"/>
    </location>
</feature>
<dbReference type="Proteomes" id="UP000192936">
    <property type="component" value="Unassembled WGS sequence"/>
</dbReference>
<feature type="transmembrane region" description="Helical" evidence="5">
    <location>
        <begin position="449"/>
        <end position="474"/>
    </location>
</feature>
<feature type="transmembrane region" description="Helical" evidence="5">
    <location>
        <begin position="418"/>
        <end position="437"/>
    </location>
</feature>
<dbReference type="CDD" id="cd13128">
    <property type="entry name" value="MATE_Wzx_like"/>
    <property type="match status" value="1"/>
</dbReference>
<evidence type="ECO:0000256" key="2">
    <source>
        <dbReference type="ARBA" id="ARBA00022692"/>
    </source>
</evidence>
<feature type="transmembrane region" description="Helical" evidence="5">
    <location>
        <begin position="387"/>
        <end position="406"/>
    </location>
</feature>
<feature type="transmembrane region" description="Helical" evidence="5">
    <location>
        <begin position="360"/>
        <end position="381"/>
    </location>
</feature>
<dbReference type="EMBL" id="FXAK01000010">
    <property type="protein sequence ID" value="SMF91799.1"/>
    <property type="molecule type" value="Genomic_DNA"/>
</dbReference>
<dbReference type="InterPro" id="IPR002797">
    <property type="entry name" value="Polysacc_synth"/>
</dbReference>
<organism evidence="6 7">
    <name type="scientific">Azospirillum oryzae</name>
    <dbReference type="NCBI Taxonomy" id="286727"/>
    <lineage>
        <taxon>Bacteria</taxon>
        <taxon>Pseudomonadati</taxon>
        <taxon>Pseudomonadota</taxon>
        <taxon>Alphaproteobacteria</taxon>
        <taxon>Rhodospirillales</taxon>
        <taxon>Azospirillaceae</taxon>
        <taxon>Azospirillum</taxon>
    </lineage>
</organism>
<evidence type="ECO:0000256" key="3">
    <source>
        <dbReference type="ARBA" id="ARBA00022989"/>
    </source>
</evidence>
<sequence>MSAGHRIFRNIRALAAAKTATMASGLVTAAWTARVLGPDSFGVLGFGTSLMAYAALFVNMGLSTYAIREIARNREQNGHREQAAELSEHVLTLRTVLALVVGALYAAFVLSLDKPMEVKAVLLVQAVQLLGNALVLDFVYQATEKMGVIATREIGTSIGSMLLVFLLVRGPEDAITAAAITGGSITVNALVMIGRFRRDFGTLRPRVDLKVWRQILTAATPMAVGVFAWAIFTHLDVVMLGFLAPHTEVGWYSAAVKIQTLANLVGNIVMNAFLPQLAAAYGELGPMRDRMRAYASVMLAVGGLVIAGGLALAPSILGTLFGDAYAPATLALRLLMLASAVVYANMILGNPLLVWHRQTGYMIAMLSGGALNAVLNIWWIPRYGIEGAAMATFTAELAATVAIAWIHRQAVGELYGGIAAKALLCAGASVAAALALDQVAAPLFDRTPALVHFVIGSVAMVAVYAAMAVLTGLVQLKRLRRLTSATA</sequence>
<keyword evidence="3 5" id="KW-1133">Transmembrane helix</keyword>
<reference evidence="6 7" key="1">
    <citation type="submission" date="2017-04" db="EMBL/GenBank/DDBJ databases">
        <authorList>
            <person name="Afonso C.L."/>
            <person name="Miller P.J."/>
            <person name="Scott M.A."/>
            <person name="Spackman E."/>
            <person name="Goraichik I."/>
            <person name="Dimitrov K.M."/>
            <person name="Suarez D.L."/>
            <person name="Swayne D.E."/>
        </authorList>
    </citation>
    <scope>NUCLEOTIDE SEQUENCE [LARGE SCALE GENOMIC DNA]</scope>
    <source>
        <strain evidence="6 7">A2P</strain>
    </source>
</reference>
<dbReference type="Pfam" id="PF01943">
    <property type="entry name" value="Polysacc_synt"/>
    <property type="match status" value="1"/>
</dbReference>
<feature type="transmembrane region" description="Helical" evidence="5">
    <location>
        <begin position="325"/>
        <end position="348"/>
    </location>
</feature>
<feature type="transmembrane region" description="Helical" evidence="5">
    <location>
        <begin position="215"/>
        <end position="244"/>
    </location>
</feature>
<evidence type="ECO:0000256" key="1">
    <source>
        <dbReference type="ARBA" id="ARBA00004141"/>
    </source>
</evidence>
<dbReference type="RefSeq" id="WP_085092156.1">
    <property type="nucleotide sequence ID" value="NZ_FXAK01000010.1"/>
</dbReference>
<proteinExistence type="predicted"/>
<evidence type="ECO:0000256" key="4">
    <source>
        <dbReference type="ARBA" id="ARBA00023136"/>
    </source>
</evidence>
<gene>
    <name evidence="6" type="ORF">SAMN02982917_0372</name>
</gene>
<accession>A0A1X7HRT4</accession>
<dbReference type="STRING" id="286727.SAMN02982917_0372"/>
<protein>
    <submittedName>
        <fullName evidence="6">Membrane protein involved in the export of O-antigen and teichoic acid</fullName>
    </submittedName>
</protein>
<dbReference type="GO" id="GO:0016020">
    <property type="term" value="C:membrane"/>
    <property type="evidence" value="ECO:0007669"/>
    <property type="project" value="UniProtKB-SubCell"/>
</dbReference>
<feature type="transmembrane region" description="Helical" evidence="5">
    <location>
        <begin position="293"/>
        <end position="313"/>
    </location>
</feature>
<name>A0A1X7HRT4_9PROT</name>
<keyword evidence="4 5" id="KW-0472">Membrane</keyword>
<keyword evidence="2 5" id="KW-0812">Transmembrane</keyword>
<evidence type="ECO:0000256" key="5">
    <source>
        <dbReference type="SAM" id="Phobius"/>
    </source>
</evidence>
<dbReference type="PANTHER" id="PTHR43424">
    <property type="entry name" value="LOCUS PUTATIVE PROTEIN 1-RELATED"/>
    <property type="match status" value="1"/>
</dbReference>
<comment type="subcellular location">
    <subcellularLocation>
        <location evidence="1">Membrane</location>
        <topology evidence="1">Multi-pass membrane protein</topology>
    </subcellularLocation>
</comment>
<feature type="transmembrane region" description="Helical" evidence="5">
    <location>
        <begin position="174"/>
        <end position="194"/>
    </location>
</feature>